<dbReference type="InterPro" id="IPR013094">
    <property type="entry name" value="AB_hydrolase_3"/>
</dbReference>
<keyword evidence="5" id="KW-1185">Reference proteome</keyword>
<dbReference type="AlphaFoldDB" id="A0A103E298"/>
<protein>
    <submittedName>
        <fullName evidence="4">Alpha/beta hydrolase</fullName>
    </submittedName>
</protein>
<keyword evidence="2 4" id="KW-0378">Hydrolase</keyword>
<evidence type="ECO:0000313" key="4">
    <source>
        <dbReference type="EMBL" id="KVE27015.1"/>
    </source>
</evidence>
<dbReference type="Proteomes" id="UP000062788">
    <property type="component" value="Unassembled WGS sequence"/>
</dbReference>
<evidence type="ECO:0000259" key="3">
    <source>
        <dbReference type="Pfam" id="PF07859"/>
    </source>
</evidence>
<dbReference type="PROSITE" id="PS01173">
    <property type="entry name" value="LIPASE_GDXG_HIS"/>
    <property type="match status" value="1"/>
</dbReference>
<comment type="similarity">
    <text evidence="1">Belongs to the 'GDXG' lipolytic enzyme family.</text>
</comment>
<dbReference type="Pfam" id="PF07859">
    <property type="entry name" value="Abhydrolase_3"/>
    <property type="match status" value="1"/>
</dbReference>
<dbReference type="RefSeq" id="WP_059517863.1">
    <property type="nucleotide sequence ID" value="NZ_LOWA01000032.1"/>
</dbReference>
<accession>A0A103E298</accession>
<dbReference type="PANTHER" id="PTHR48081">
    <property type="entry name" value="AB HYDROLASE SUPERFAMILY PROTEIN C4A8.06C"/>
    <property type="match status" value="1"/>
</dbReference>
<evidence type="ECO:0000313" key="5">
    <source>
        <dbReference type="Proteomes" id="UP000062788"/>
    </source>
</evidence>
<dbReference type="InterPro" id="IPR002168">
    <property type="entry name" value="Lipase_GDXG_HIS_AS"/>
</dbReference>
<feature type="domain" description="Alpha/beta hydrolase fold-3" evidence="3">
    <location>
        <begin position="82"/>
        <end position="283"/>
    </location>
</feature>
<organism evidence="4 5">
    <name type="scientific">Burkholderia singularis</name>
    <dbReference type="NCBI Taxonomy" id="1503053"/>
    <lineage>
        <taxon>Bacteria</taxon>
        <taxon>Pseudomonadati</taxon>
        <taxon>Pseudomonadota</taxon>
        <taxon>Betaproteobacteria</taxon>
        <taxon>Burkholderiales</taxon>
        <taxon>Burkholderiaceae</taxon>
        <taxon>Burkholderia</taxon>
        <taxon>pseudomallei group</taxon>
    </lineage>
</organism>
<dbReference type="GO" id="GO:0004806">
    <property type="term" value="F:triacylglycerol lipase activity"/>
    <property type="evidence" value="ECO:0007669"/>
    <property type="project" value="TreeGrafter"/>
</dbReference>
<dbReference type="EMBL" id="LOWA01000032">
    <property type="protein sequence ID" value="KVE27015.1"/>
    <property type="molecule type" value="Genomic_DNA"/>
</dbReference>
<reference evidence="4 5" key="1">
    <citation type="submission" date="2015-11" db="EMBL/GenBank/DDBJ databases">
        <title>Expanding the genomic diversity of Burkholderia species for the development of highly accurate diagnostics.</title>
        <authorList>
            <person name="Sahl J."/>
            <person name="Keim P."/>
            <person name="Wagner D."/>
        </authorList>
    </citation>
    <scope>NUCLEOTIDE SEQUENCE [LARGE SCALE GENOMIC DNA]</scope>
    <source>
        <strain evidence="4 5">TSV85</strain>
    </source>
</reference>
<proteinExistence type="inferred from homology"/>
<sequence length="322" mass="35312">MSWQNMVACWLLRRHFRPETLRPVIDPARARRLSGLRTRVPHRLPAGWRLRERYGPADMPLRGEWLEPADSPAGRAPQSRMLLYFHGGGYYFCSPQTHRPLVFALTKYADVRSFSLDYRLAPEHPFPAALDDALAAYRHLVATGTPPESIVFGGDSAGGGLALATLVALRDAGEPLPAGAVLFSPWTDLAATGDTLRTHDGIDPVFAGIALGRAARLYLGSTPGDHPYASPVYADLSGLPPLFIQVGSTEVLLDDARRVAERARAAGVPVEFEIWPQMPHVWQIYVPFVPEAARALKRAAVFVRRVALERPAAQRAADISMA</sequence>
<dbReference type="Gene3D" id="3.40.50.1820">
    <property type="entry name" value="alpha/beta hydrolase"/>
    <property type="match status" value="1"/>
</dbReference>
<evidence type="ECO:0000256" key="1">
    <source>
        <dbReference type="ARBA" id="ARBA00010515"/>
    </source>
</evidence>
<gene>
    <name evidence="4" type="ORF">WS67_15775</name>
</gene>
<dbReference type="OrthoDB" id="9794445at2"/>
<evidence type="ECO:0000256" key="2">
    <source>
        <dbReference type="ARBA" id="ARBA00022801"/>
    </source>
</evidence>
<dbReference type="PANTHER" id="PTHR48081:SF30">
    <property type="entry name" value="ACETYL-HYDROLASE LIPR-RELATED"/>
    <property type="match status" value="1"/>
</dbReference>
<dbReference type="InterPro" id="IPR050300">
    <property type="entry name" value="GDXG_lipolytic_enzyme"/>
</dbReference>
<dbReference type="InterPro" id="IPR029058">
    <property type="entry name" value="AB_hydrolase_fold"/>
</dbReference>
<comment type="caution">
    <text evidence="4">The sequence shown here is derived from an EMBL/GenBank/DDBJ whole genome shotgun (WGS) entry which is preliminary data.</text>
</comment>
<dbReference type="SUPFAM" id="SSF53474">
    <property type="entry name" value="alpha/beta-Hydrolases"/>
    <property type="match status" value="1"/>
</dbReference>
<name>A0A103E298_9BURK</name>